<dbReference type="InterPro" id="IPR001387">
    <property type="entry name" value="Cro/C1-type_HTH"/>
</dbReference>
<gene>
    <name evidence="2" type="ORF">ATZ33_17305</name>
    <name evidence="3" type="ORF">RV15_GL002149</name>
</gene>
<sequence>MKQTVNSYLSQLDKGMSNKQLAKKVNDYVKPAVSEVTIKKIKEGKYTPSVTLALALARVLGTTVEQLFVIEGGE</sequence>
<evidence type="ECO:0000259" key="1">
    <source>
        <dbReference type="PROSITE" id="PS50943"/>
    </source>
</evidence>
<dbReference type="CDD" id="cd00093">
    <property type="entry name" value="HTH_XRE"/>
    <property type="match status" value="1"/>
</dbReference>
<dbReference type="EMBL" id="JXLC01000003">
    <property type="protein sequence ID" value="OJG93015.1"/>
    <property type="molecule type" value="Genomic_DNA"/>
</dbReference>
<keyword evidence="4" id="KW-1185">Reference proteome</keyword>
<feature type="domain" description="HTH cro/C1-type" evidence="1">
    <location>
        <begin position="33"/>
        <end position="67"/>
    </location>
</feature>
<evidence type="ECO:0000313" key="2">
    <source>
        <dbReference type="EMBL" id="ALS03071.1"/>
    </source>
</evidence>
<proteinExistence type="predicted"/>
<dbReference type="InterPro" id="IPR010982">
    <property type="entry name" value="Lambda_DNA-bd_dom_sf"/>
</dbReference>
<evidence type="ECO:0000313" key="5">
    <source>
        <dbReference type="Proteomes" id="UP000183039"/>
    </source>
</evidence>
<reference evidence="2 4" key="2">
    <citation type="submission" date="2015-12" db="EMBL/GenBank/DDBJ databases">
        <authorList>
            <person name="Lauer A."/>
            <person name="Humrighouse B."/>
            <person name="Loparev V."/>
            <person name="Shewmaker P.L."/>
            <person name="Whitney A.M."/>
            <person name="McLaughlin R.W."/>
        </authorList>
    </citation>
    <scope>NUCLEOTIDE SEQUENCE [LARGE SCALE GENOMIC DNA]</scope>
    <source>
        <strain evidence="2 4">LMG 23085</strain>
    </source>
</reference>
<accession>A0A0S3KFL7</accession>
<dbReference type="OrthoDB" id="6386941at2"/>
<evidence type="ECO:0000313" key="3">
    <source>
        <dbReference type="EMBL" id="OJG93015.1"/>
    </source>
</evidence>
<dbReference type="KEGG" id="ess:ATZ33_17305"/>
<protein>
    <recommendedName>
        <fullName evidence="1">HTH cro/C1-type domain-containing protein</fullName>
    </recommendedName>
</protein>
<dbReference type="Pfam" id="PF01381">
    <property type="entry name" value="HTH_3"/>
    <property type="match status" value="1"/>
</dbReference>
<name>A0A0S3KFL7_9ENTE</name>
<evidence type="ECO:0000313" key="4">
    <source>
        <dbReference type="Proteomes" id="UP000065511"/>
    </source>
</evidence>
<dbReference type="AlphaFoldDB" id="A0A0S3KFL7"/>
<dbReference type="SUPFAM" id="SSF47413">
    <property type="entry name" value="lambda repressor-like DNA-binding domains"/>
    <property type="match status" value="1"/>
</dbReference>
<dbReference type="EMBL" id="CP013614">
    <property type="protein sequence ID" value="ALS03071.1"/>
    <property type="molecule type" value="Genomic_DNA"/>
</dbReference>
<dbReference type="PROSITE" id="PS50943">
    <property type="entry name" value="HTH_CROC1"/>
    <property type="match status" value="1"/>
</dbReference>
<dbReference type="Proteomes" id="UP000183039">
    <property type="component" value="Unassembled WGS sequence"/>
</dbReference>
<organism evidence="3 5">
    <name type="scientific">Enterococcus silesiacus</name>
    <dbReference type="NCBI Taxonomy" id="332949"/>
    <lineage>
        <taxon>Bacteria</taxon>
        <taxon>Bacillati</taxon>
        <taxon>Bacillota</taxon>
        <taxon>Bacilli</taxon>
        <taxon>Lactobacillales</taxon>
        <taxon>Enterococcaceae</taxon>
        <taxon>Enterococcus</taxon>
    </lineage>
</organism>
<dbReference type="GO" id="GO:0003677">
    <property type="term" value="F:DNA binding"/>
    <property type="evidence" value="ECO:0007669"/>
    <property type="project" value="InterPro"/>
</dbReference>
<reference evidence="3 5" key="1">
    <citation type="submission" date="2014-12" db="EMBL/GenBank/DDBJ databases">
        <title>Draft genome sequences of 29 type strains of Enterococci.</title>
        <authorList>
            <person name="Zhong Z."/>
            <person name="Sun Z."/>
            <person name="Liu W."/>
            <person name="Zhang W."/>
            <person name="Zhang H."/>
        </authorList>
    </citation>
    <scope>NUCLEOTIDE SEQUENCE [LARGE SCALE GENOMIC DNA]</scope>
    <source>
        <strain evidence="3 5">DSM 22801</strain>
    </source>
</reference>
<dbReference type="Proteomes" id="UP000065511">
    <property type="component" value="Chromosome"/>
</dbReference>
<dbReference type="Gene3D" id="1.10.260.40">
    <property type="entry name" value="lambda repressor-like DNA-binding domains"/>
    <property type="match status" value="1"/>
</dbReference>
<dbReference type="RefSeq" id="WP_071876576.1">
    <property type="nucleotide sequence ID" value="NZ_JXLC01000003.1"/>
</dbReference>